<dbReference type="Proteomes" id="UP000663792">
    <property type="component" value="Unassembled WGS sequence"/>
</dbReference>
<sequence length="219" mass="23291">MTAPDPTADQAETSYVSVDVLALRFDHDRRAVQLGIGIRATAPFAGRPALPGVLLRRGERLGEAGRRALGKIGVTDPTPAMGQLITFDEPNRDPRGPTLSVALWAVADSTGTADWVPLDTPPALAFDHARIVADCRDLLAGMLWRDLHFTRALTGPVFAAADALDVHASLTGRPADRGNLNRVLAGLPGLTKDGVQVARGRGRPSALWRWQDDAPDGTA</sequence>
<keyword evidence="2" id="KW-1185">Reference proteome</keyword>
<proteinExistence type="predicted"/>
<protein>
    <submittedName>
        <fullName evidence="1">NUDIX hydrolase</fullName>
    </submittedName>
</protein>
<dbReference type="AlphaFoldDB" id="A0A938YCF7"/>
<comment type="caution">
    <text evidence="1">The sequence shown here is derived from an EMBL/GenBank/DDBJ whole genome shotgun (WGS) entry which is preliminary data.</text>
</comment>
<dbReference type="GO" id="GO:0016787">
    <property type="term" value="F:hydrolase activity"/>
    <property type="evidence" value="ECO:0007669"/>
    <property type="project" value="UniProtKB-KW"/>
</dbReference>
<keyword evidence="1" id="KW-0378">Hydrolase</keyword>
<reference evidence="1" key="1">
    <citation type="submission" date="2021-01" db="EMBL/GenBank/DDBJ databases">
        <title>YIM 132084 draft genome.</title>
        <authorList>
            <person name="An D."/>
        </authorList>
    </citation>
    <scope>NUCLEOTIDE SEQUENCE</scope>
    <source>
        <strain evidence="1">YIM 132084</strain>
    </source>
</reference>
<dbReference type="RefSeq" id="WP_205259988.1">
    <property type="nucleotide sequence ID" value="NZ_JAERWK010000008.1"/>
</dbReference>
<name>A0A938YCF7_9ACTN</name>
<evidence type="ECO:0000313" key="2">
    <source>
        <dbReference type="Proteomes" id="UP000663792"/>
    </source>
</evidence>
<dbReference type="SUPFAM" id="SSF55811">
    <property type="entry name" value="Nudix"/>
    <property type="match status" value="1"/>
</dbReference>
<accession>A0A938YCF7</accession>
<dbReference type="CDD" id="cd18873">
    <property type="entry name" value="NUDIX_NadM_like"/>
    <property type="match status" value="1"/>
</dbReference>
<gene>
    <name evidence="1" type="ORF">JL106_07205</name>
</gene>
<evidence type="ECO:0000313" key="1">
    <source>
        <dbReference type="EMBL" id="MBM9467068.1"/>
    </source>
</evidence>
<dbReference type="Gene3D" id="3.90.79.10">
    <property type="entry name" value="Nucleoside Triphosphate Pyrophosphohydrolase"/>
    <property type="match status" value="1"/>
</dbReference>
<organism evidence="1 2">
    <name type="scientific">Nakamurella leprariae</name>
    <dbReference type="NCBI Taxonomy" id="2803911"/>
    <lineage>
        <taxon>Bacteria</taxon>
        <taxon>Bacillati</taxon>
        <taxon>Actinomycetota</taxon>
        <taxon>Actinomycetes</taxon>
        <taxon>Nakamurellales</taxon>
        <taxon>Nakamurellaceae</taxon>
        <taxon>Nakamurella</taxon>
    </lineage>
</organism>
<dbReference type="EMBL" id="JAERWK010000008">
    <property type="protein sequence ID" value="MBM9467068.1"/>
    <property type="molecule type" value="Genomic_DNA"/>
</dbReference>
<dbReference type="InterPro" id="IPR015797">
    <property type="entry name" value="NUDIX_hydrolase-like_dom_sf"/>
</dbReference>